<sequence>MVRRAEQDPMSAYAGQQPARRSAVPTAPGMAARVWADLSGRGLATRAGADTIAALQQSAGNAALSRTVGAVDGARSSGPTGSARHVVQRIGTLPGGSYPTHREEEDRGPHFMEQEQEARVVAGSGATLGPPGVPERIRFPAREVKPAEAGLRVANDGTLAVLDKDEPKEFYAVQQVVDNANASLDASGSIVRLALQGRSITVGGRRLSRVQPVLAQQAQQPTSEEFVSLVRSTCITVACKLMGSSRDKTSRVVLGGGTGGFDITPGSDSDPRISSLAGQIASSPDGGLDVPGAVDAAGARDRAAPDNGRVYGEAVRNGGRDGTAARLGVNQHASPHVGEGFAIFSMAAEDQRDHSVQPPTARGDNVWGYHFAAVVASSLDSSCRVTLENYARNDFDRVAREELYDRLYQRAKKSGGWFSTISALEETDDQQAFKKKFDDVMRRLCTDPAIKEVQGLPRRRLQEDFEDHTGRAWFFRIYGGGPGESFHEQQSASGYFNNPLTVRVARP</sequence>
<dbReference type="Proteomes" id="UP000502665">
    <property type="component" value="Chromosome"/>
</dbReference>
<keyword evidence="3" id="KW-1185">Reference proteome</keyword>
<dbReference type="EMBL" id="CP049838">
    <property type="protein sequence ID" value="QJS99240.1"/>
    <property type="molecule type" value="Genomic_DNA"/>
</dbReference>
<gene>
    <name evidence="2" type="ORF">G9272_02015</name>
</gene>
<dbReference type="RefSeq" id="WP_171394893.1">
    <property type="nucleotide sequence ID" value="NZ_CP049838.1"/>
</dbReference>
<evidence type="ECO:0000256" key="1">
    <source>
        <dbReference type="SAM" id="MobiDB-lite"/>
    </source>
</evidence>
<reference evidence="2" key="1">
    <citation type="submission" date="2020-03" db="EMBL/GenBank/DDBJ databases">
        <title>Molecular networking-based the target discovery of potent antiproliferative macrolactams: 5/6/7/16 polycyclic ansamycins and glycosylated trienomycin from Streptomyces cacaoi subsp. asoensis.</title>
        <authorList>
            <person name="Liu L.-L."/>
        </authorList>
    </citation>
    <scope>NUCLEOTIDE SEQUENCE [LARGE SCALE GENOMIC DNA]</scope>
    <source>
        <strain evidence="2">H2S5</strain>
    </source>
</reference>
<accession>A0A6M4WH49</accession>
<feature type="region of interest" description="Disordered" evidence="1">
    <location>
        <begin position="1"/>
        <end position="26"/>
    </location>
</feature>
<name>A0A6M4WH49_9ACTN</name>
<evidence type="ECO:0000313" key="3">
    <source>
        <dbReference type="Proteomes" id="UP000502665"/>
    </source>
</evidence>
<protein>
    <submittedName>
        <fullName evidence="2">Uncharacterized protein</fullName>
    </submittedName>
</protein>
<organism evidence="2 3">
    <name type="scientific">Streptomyces asoensis</name>
    <dbReference type="NCBI Taxonomy" id="249586"/>
    <lineage>
        <taxon>Bacteria</taxon>
        <taxon>Bacillati</taxon>
        <taxon>Actinomycetota</taxon>
        <taxon>Actinomycetes</taxon>
        <taxon>Kitasatosporales</taxon>
        <taxon>Streptomycetaceae</taxon>
        <taxon>Streptomyces</taxon>
    </lineage>
</organism>
<proteinExistence type="predicted"/>
<dbReference type="AlphaFoldDB" id="A0A6M4WH49"/>
<evidence type="ECO:0000313" key="2">
    <source>
        <dbReference type="EMBL" id="QJS99240.1"/>
    </source>
</evidence>